<gene>
    <name evidence="2" type="ORF">H5410_050369</name>
</gene>
<feature type="compositionally biased region" description="Polar residues" evidence="1">
    <location>
        <begin position="63"/>
        <end position="76"/>
    </location>
</feature>
<dbReference type="Proteomes" id="UP000824120">
    <property type="component" value="Chromosome 10"/>
</dbReference>
<name>A0A9J5WXR9_SOLCO</name>
<keyword evidence="3" id="KW-1185">Reference proteome</keyword>
<evidence type="ECO:0000256" key="1">
    <source>
        <dbReference type="SAM" id="MobiDB-lite"/>
    </source>
</evidence>
<accession>A0A9J5WXR9</accession>
<feature type="region of interest" description="Disordered" evidence="1">
    <location>
        <begin position="23"/>
        <end position="94"/>
    </location>
</feature>
<evidence type="ECO:0000313" key="2">
    <source>
        <dbReference type="EMBL" id="KAG5579742.1"/>
    </source>
</evidence>
<comment type="caution">
    <text evidence="2">The sequence shown here is derived from an EMBL/GenBank/DDBJ whole genome shotgun (WGS) entry which is preliminary data.</text>
</comment>
<sequence length="94" mass="10541">MKGTKKTLCLAIAKVKNDLHQKLKTSNSSSNKSTFKWTLGNRSGSGQMMELPSRTTLKPKPQLFTQMPQNSTQGLKNNTNHLTSSNSTFPMRWN</sequence>
<feature type="compositionally biased region" description="Low complexity" evidence="1">
    <location>
        <begin position="77"/>
        <end position="88"/>
    </location>
</feature>
<dbReference type="EMBL" id="JACXVP010000010">
    <property type="protein sequence ID" value="KAG5579742.1"/>
    <property type="molecule type" value="Genomic_DNA"/>
</dbReference>
<protein>
    <submittedName>
        <fullName evidence="2">Uncharacterized protein</fullName>
    </submittedName>
</protein>
<evidence type="ECO:0000313" key="3">
    <source>
        <dbReference type="Proteomes" id="UP000824120"/>
    </source>
</evidence>
<feature type="compositionally biased region" description="Low complexity" evidence="1">
    <location>
        <begin position="24"/>
        <end position="34"/>
    </location>
</feature>
<reference evidence="2 3" key="1">
    <citation type="submission" date="2020-09" db="EMBL/GenBank/DDBJ databases">
        <title>De no assembly of potato wild relative species, Solanum commersonii.</title>
        <authorList>
            <person name="Cho K."/>
        </authorList>
    </citation>
    <scope>NUCLEOTIDE SEQUENCE [LARGE SCALE GENOMIC DNA]</scope>
    <source>
        <strain evidence="2">LZ3.2</strain>
        <tissue evidence="2">Leaf</tissue>
    </source>
</reference>
<dbReference type="AlphaFoldDB" id="A0A9J5WXR9"/>
<proteinExistence type="predicted"/>
<organism evidence="2 3">
    <name type="scientific">Solanum commersonii</name>
    <name type="common">Commerson's wild potato</name>
    <name type="synonym">Commerson's nightshade</name>
    <dbReference type="NCBI Taxonomy" id="4109"/>
    <lineage>
        <taxon>Eukaryota</taxon>
        <taxon>Viridiplantae</taxon>
        <taxon>Streptophyta</taxon>
        <taxon>Embryophyta</taxon>
        <taxon>Tracheophyta</taxon>
        <taxon>Spermatophyta</taxon>
        <taxon>Magnoliopsida</taxon>
        <taxon>eudicotyledons</taxon>
        <taxon>Gunneridae</taxon>
        <taxon>Pentapetalae</taxon>
        <taxon>asterids</taxon>
        <taxon>lamiids</taxon>
        <taxon>Solanales</taxon>
        <taxon>Solanaceae</taxon>
        <taxon>Solanoideae</taxon>
        <taxon>Solaneae</taxon>
        <taxon>Solanum</taxon>
    </lineage>
</organism>